<dbReference type="InterPro" id="IPR011051">
    <property type="entry name" value="RmlC_Cupin_sf"/>
</dbReference>
<keyword evidence="3" id="KW-1185">Reference proteome</keyword>
<dbReference type="InterPro" id="IPR014710">
    <property type="entry name" value="RmlC-like_jellyroll"/>
</dbReference>
<evidence type="ECO:0000313" key="3">
    <source>
        <dbReference type="Proteomes" id="UP000295129"/>
    </source>
</evidence>
<dbReference type="CDD" id="cd06981">
    <property type="entry name" value="cupin_reut_a1446"/>
    <property type="match status" value="1"/>
</dbReference>
<organism evidence="2 3">
    <name type="scientific">Azoarcus indigens</name>
    <dbReference type="NCBI Taxonomy" id="29545"/>
    <lineage>
        <taxon>Bacteria</taxon>
        <taxon>Pseudomonadati</taxon>
        <taxon>Pseudomonadota</taxon>
        <taxon>Betaproteobacteria</taxon>
        <taxon>Rhodocyclales</taxon>
        <taxon>Zoogloeaceae</taxon>
        <taxon>Azoarcus</taxon>
    </lineage>
</organism>
<dbReference type="EMBL" id="SNVV01000022">
    <property type="protein sequence ID" value="TDN47118.1"/>
    <property type="molecule type" value="Genomic_DNA"/>
</dbReference>
<accession>A0A4R6DS31</accession>
<dbReference type="InterPro" id="IPR013096">
    <property type="entry name" value="Cupin_2"/>
</dbReference>
<gene>
    <name evidence="2" type="ORF">C7389_12275</name>
</gene>
<sequence length="120" mass="13062">MPRRGSLLGRLPPLADAERFEALLETPCGRVERIVSFGHASPPGFWYEQAEDEWVLLAAGSATLAFEDGTKLTLAAGDWIILPARQRHRVDAVSGDAVWLAVHLRTGQARDQQQDSGNAG</sequence>
<name>A0A4R6DS31_9RHOO</name>
<evidence type="ECO:0000313" key="2">
    <source>
        <dbReference type="EMBL" id="TDN47118.1"/>
    </source>
</evidence>
<evidence type="ECO:0000259" key="1">
    <source>
        <dbReference type="Pfam" id="PF07883"/>
    </source>
</evidence>
<dbReference type="Proteomes" id="UP000295129">
    <property type="component" value="Unassembled WGS sequence"/>
</dbReference>
<dbReference type="Pfam" id="PF07883">
    <property type="entry name" value="Cupin_2"/>
    <property type="match status" value="1"/>
</dbReference>
<comment type="caution">
    <text evidence="2">The sequence shown here is derived from an EMBL/GenBank/DDBJ whole genome shotgun (WGS) entry which is preliminary data.</text>
</comment>
<proteinExistence type="predicted"/>
<dbReference type="RefSeq" id="WP_133594437.1">
    <property type="nucleotide sequence ID" value="NZ_SNVV01000022.1"/>
</dbReference>
<reference evidence="2 3" key="1">
    <citation type="submission" date="2019-03" db="EMBL/GenBank/DDBJ databases">
        <title>Genomic Encyclopedia of Type Strains, Phase IV (KMG-IV): sequencing the most valuable type-strain genomes for metagenomic binning, comparative biology and taxonomic classification.</title>
        <authorList>
            <person name="Goeker M."/>
        </authorList>
    </citation>
    <scope>NUCLEOTIDE SEQUENCE [LARGE SCALE GENOMIC DNA]</scope>
    <source>
        <strain evidence="2 3">DSM 12121</strain>
    </source>
</reference>
<dbReference type="Gene3D" id="2.60.120.10">
    <property type="entry name" value="Jelly Rolls"/>
    <property type="match status" value="1"/>
</dbReference>
<dbReference type="OrthoDB" id="9798585at2"/>
<dbReference type="SUPFAM" id="SSF51182">
    <property type="entry name" value="RmlC-like cupins"/>
    <property type="match status" value="1"/>
</dbReference>
<feature type="domain" description="Cupin type-2" evidence="1">
    <location>
        <begin position="48"/>
        <end position="102"/>
    </location>
</feature>
<protein>
    <recommendedName>
        <fullName evidence="1">Cupin type-2 domain-containing protein</fullName>
    </recommendedName>
</protein>
<dbReference type="AlphaFoldDB" id="A0A4R6DS31"/>